<accession>A0A2N9I7A6</accession>
<sequence>MAEGALFDVANGIIGKLGNLALQEILLIWGVKDEIRKFMETVSTIRAVLLDAEAKQHNNEVKVWLERLKDAMFDADDLLDDISTEALRREVMTRNKNKAKEVRNFFSTSNQLAYGLKMGHKVKAMRERLDEIAVDKNKFHLEERSEERQVRFKAREQTYSVVRADDVIGREDDKEPIIGSLLNPNVEEDVSILPISWNRRTRENHMAFVEGEEPKNITRFVEIGKEILKKSVGIPLAIRTIGFAVGSVARINGGLKELQELNKLSGNLKIVNLRHGKDAALESKYIDNSEEGLSDSSFHPSLEELSIEDCPNLKGWWRGRRDSVEEIGITTPITSNPLNYSFPRLSKLDIWNCPQLTYMPLFPYLEHLTLCKCSLKPLEQTMRMGMINMTASPSISSSSSILSFAPLSKLNYMWIQDMDKALSEELLRNLISLRALYLIKCPLPPQGMRYLTTLQSLYVWKSEVVDLSNDWDKMEWQGLRSLLSLQFYELPKLVSLPSWASTPHLFADIGDLGLPQFDVVAGVDRWAYIFADTGDFEVSHIIGKMQKGNRRGLA</sequence>
<keyword evidence="2" id="KW-0547">Nucleotide-binding</keyword>
<evidence type="ECO:0000256" key="4">
    <source>
        <dbReference type="ARBA" id="ARBA00022840"/>
    </source>
</evidence>
<evidence type="ECO:0000256" key="3">
    <source>
        <dbReference type="ARBA" id="ARBA00022821"/>
    </source>
</evidence>
<dbReference type="Pfam" id="PF18052">
    <property type="entry name" value="Rx_N"/>
    <property type="match status" value="1"/>
</dbReference>
<dbReference type="CDD" id="cd14798">
    <property type="entry name" value="RX-CC_like"/>
    <property type="match status" value="1"/>
</dbReference>
<evidence type="ECO:0000256" key="1">
    <source>
        <dbReference type="ARBA" id="ARBA00022737"/>
    </source>
</evidence>
<dbReference type="InterPro" id="IPR032675">
    <property type="entry name" value="LRR_dom_sf"/>
</dbReference>
<dbReference type="Gene3D" id="1.20.5.4130">
    <property type="match status" value="1"/>
</dbReference>
<keyword evidence="4" id="KW-0067">ATP-binding</keyword>
<protein>
    <recommendedName>
        <fullName evidence="5">Disease resistance N-terminal domain-containing protein</fullName>
    </recommendedName>
</protein>
<proteinExistence type="predicted"/>
<reference evidence="6" key="1">
    <citation type="submission" date="2018-02" db="EMBL/GenBank/DDBJ databases">
        <authorList>
            <person name="Cohen D.B."/>
            <person name="Kent A.D."/>
        </authorList>
    </citation>
    <scope>NUCLEOTIDE SEQUENCE</scope>
</reference>
<dbReference type="EMBL" id="OIVN01004957">
    <property type="protein sequence ID" value="SPD20165.1"/>
    <property type="molecule type" value="Genomic_DNA"/>
</dbReference>
<feature type="domain" description="Disease resistance N-terminal" evidence="5">
    <location>
        <begin position="13"/>
        <end position="96"/>
    </location>
</feature>
<gene>
    <name evidence="6" type="ORF">FSB_LOCUS48047</name>
</gene>
<dbReference type="SUPFAM" id="SSF52047">
    <property type="entry name" value="RNI-like"/>
    <property type="match status" value="1"/>
</dbReference>
<dbReference type="PANTHER" id="PTHR36766">
    <property type="entry name" value="PLANT BROAD-SPECTRUM MILDEW RESISTANCE PROTEIN RPW8"/>
    <property type="match status" value="1"/>
</dbReference>
<dbReference type="InterPro" id="IPR041118">
    <property type="entry name" value="Rx_N"/>
</dbReference>
<organism evidence="6">
    <name type="scientific">Fagus sylvatica</name>
    <name type="common">Beechnut</name>
    <dbReference type="NCBI Taxonomy" id="28930"/>
    <lineage>
        <taxon>Eukaryota</taxon>
        <taxon>Viridiplantae</taxon>
        <taxon>Streptophyta</taxon>
        <taxon>Embryophyta</taxon>
        <taxon>Tracheophyta</taxon>
        <taxon>Spermatophyta</taxon>
        <taxon>Magnoliopsida</taxon>
        <taxon>eudicotyledons</taxon>
        <taxon>Gunneridae</taxon>
        <taxon>Pentapetalae</taxon>
        <taxon>rosids</taxon>
        <taxon>fabids</taxon>
        <taxon>Fagales</taxon>
        <taxon>Fagaceae</taxon>
        <taxon>Fagus</taxon>
    </lineage>
</organism>
<evidence type="ECO:0000256" key="2">
    <source>
        <dbReference type="ARBA" id="ARBA00022741"/>
    </source>
</evidence>
<dbReference type="AlphaFoldDB" id="A0A2N9I7A6"/>
<name>A0A2N9I7A6_FAGSY</name>
<dbReference type="GO" id="GO:0006952">
    <property type="term" value="P:defense response"/>
    <property type="evidence" value="ECO:0007669"/>
    <property type="project" value="UniProtKB-KW"/>
</dbReference>
<keyword evidence="1" id="KW-0677">Repeat</keyword>
<dbReference type="GO" id="GO:0005524">
    <property type="term" value="F:ATP binding"/>
    <property type="evidence" value="ECO:0007669"/>
    <property type="project" value="UniProtKB-KW"/>
</dbReference>
<evidence type="ECO:0000313" key="6">
    <source>
        <dbReference type="EMBL" id="SPD20165.1"/>
    </source>
</evidence>
<evidence type="ECO:0000259" key="5">
    <source>
        <dbReference type="Pfam" id="PF18052"/>
    </source>
</evidence>
<dbReference type="InterPro" id="IPR038005">
    <property type="entry name" value="RX-like_CC"/>
</dbReference>
<keyword evidence="3" id="KW-0611">Plant defense</keyword>
<dbReference type="Gene3D" id="3.80.10.10">
    <property type="entry name" value="Ribonuclease Inhibitor"/>
    <property type="match status" value="1"/>
</dbReference>
<dbReference type="PANTHER" id="PTHR36766:SF38">
    <property type="entry name" value="DISEASE RESISTANCE PROTEIN RGA3"/>
    <property type="match status" value="1"/>
</dbReference>